<dbReference type="Proteomes" id="UP000642265">
    <property type="component" value="Unassembled WGS sequence"/>
</dbReference>
<reference evidence="1" key="2">
    <citation type="submission" date="2020-10" db="EMBL/GenBank/DDBJ databases">
        <title>Enrichment of novel Verrucomicrobia, Bacteroidetes and Krumholzibacteria in an oxygen-limited, methane- and iron-fed bioreactor inoculated with Bothnian Sea sediments.</title>
        <authorList>
            <person name="Martins P.D."/>
            <person name="de Jong A."/>
            <person name="Lenstra W.K."/>
            <person name="van Helmond N.A.G.M."/>
            <person name="Slomp C.P."/>
            <person name="Jetten M.S.M."/>
            <person name="Welte C.U."/>
            <person name="Rasigraf O."/>
        </authorList>
    </citation>
    <scope>NUCLEOTIDE SEQUENCE</scope>
    <source>
        <strain evidence="1">MAG47</strain>
    </source>
</reference>
<evidence type="ECO:0000313" key="2">
    <source>
        <dbReference type="Proteomes" id="UP000642265"/>
    </source>
</evidence>
<sequence length="130" mass="14267">MGILNFNASASNVRAASTDTAENRDPSKLWINIGYEKNGKFVNLPFGTPIDTMKPAKIQGQNEDWVKFQTARNQFLSALQDLGKGLEPGQDMELPSLIIKMHRVAEKVEVAPEDNEYAVDLGSLFAAAAE</sequence>
<name>A0A8I0NAH5_BRUAN</name>
<gene>
    <name evidence="1" type="ORF">IH622_23070</name>
</gene>
<protein>
    <submittedName>
        <fullName evidence="1">Uncharacterized protein</fullName>
    </submittedName>
</protein>
<organism evidence="1 2">
    <name type="scientific">Brucella anthropi</name>
    <name type="common">Ochrobactrum anthropi</name>
    <dbReference type="NCBI Taxonomy" id="529"/>
    <lineage>
        <taxon>Bacteria</taxon>
        <taxon>Pseudomonadati</taxon>
        <taxon>Pseudomonadota</taxon>
        <taxon>Alphaproteobacteria</taxon>
        <taxon>Hyphomicrobiales</taxon>
        <taxon>Brucellaceae</taxon>
        <taxon>Brucella/Ochrobactrum group</taxon>
        <taxon>Brucella</taxon>
    </lineage>
</organism>
<comment type="caution">
    <text evidence="1">The sequence shown here is derived from an EMBL/GenBank/DDBJ whole genome shotgun (WGS) entry which is preliminary data.</text>
</comment>
<evidence type="ECO:0000313" key="1">
    <source>
        <dbReference type="EMBL" id="MBE0563679.1"/>
    </source>
</evidence>
<accession>A0A8I0NAH5</accession>
<dbReference type="EMBL" id="JACZKO010000063">
    <property type="protein sequence ID" value="MBE0563679.1"/>
    <property type="molecule type" value="Genomic_DNA"/>
</dbReference>
<reference evidence="1" key="1">
    <citation type="submission" date="2020-09" db="EMBL/GenBank/DDBJ databases">
        <authorList>
            <person name="Dalcin Martins P."/>
        </authorList>
    </citation>
    <scope>NUCLEOTIDE SEQUENCE</scope>
    <source>
        <strain evidence="1">MAG47</strain>
    </source>
</reference>
<dbReference type="AlphaFoldDB" id="A0A8I0NAH5"/>
<proteinExistence type="predicted"/>